<name>A0A246FKM3_9BACT</name>
<keyword evidence="2" id="KW-1185">Reference proteome</keyword>
<comment type="caution">
    <text evidence="1">The sequence shown here is derived from an EMBL/GenBank/DDBJ whole genome shotgun (WGS) entry which is preliminary data.</text>
</comment>
<gene>
    <name evidence="1" type="ORF">CDA63_10395</name>
</gene>
<reference evidence="1 2" key="1">
    <citation type="submission" date="2017-06" db="EMBL/GenBank/DDBJ databases">
        <title>Hymenobacter amundsenii sp. nov. isolated from regoliths in Antarctica.</title>
        <authorList>
            <person name="Sedlacek I."/>
            <person name="Kralova S."/>
            <person name="Pantucek R."/>
            <person name="Svec P."/>
            <person name="Holochova P."/>
            <person name="Stankova E."/>
            <person name="Vrbovska V."/>
            <person name="Busse H.-J."/>
        </authorList>
    </citation>
    <scope>NUCLEOTIDE SEQUENCE [LARGE SCALE GENOMIC DNA]</scope>
    <source>
        <strain evidence="1 2">CCM 8682</strain>
    </source>
</reference>
<accession>A0A246FKM3</accession>
<protein>
    <submittedName>
        <fullName evidence="1">Uncharacterized protein</fullName>
    </submittedName>
</protein>
<organism evidence="1 2">
    <name type="scientific">Hymenobacter amundsenii</name>
    <dbReference type="NCBI Taxonomy" id="2006685"/>
    <lineage>
        <taxon>Bacteria</taxon>
        <taxon>Pseudomonadati</taxon>
        <taxon>Bacteroidota</taxon>
        <taxon>Cytophagia</taxon>
        <taxon>Cytophagales</taxon>
        <taxon>Hymenobacteraceae</taxon>
        <taxon>Hymenobacter</taxon>
    </lineage>
</organism>
<evidence type="ECO:0000313" key="1">
    <source>
        <dbReference type="EMBL" id="OWP63099.1"/>
    </source>
</evidence>
<evidence type="ECO:0000313" key="2">
    <source>
        <dbReference type="Proteomes" id="UP000197277"/>
    </source>
</evidence>
<sequence>MPKHDELINTTAFLNSFINSRPADADVSAGFFSADSEVPALLAVDSIGQGNPGALSWSLVPESFSPA</sequence>
<proteinExistence type="predicted"/>
<dbReference type="Proteomes" id="UP000197277">
    <property type="component" value="Unassembled WGS sequence"/>
</dbReference>
<dbReference type="EMBL" id="NIRR01000015">
    <property type="protein sequence ID" value="OWP63099.1"/>
    <property type="molecule type" value="Genomic_DNA"/>
</dbReference>
<dbReference type="AlphaFoldDB" id="A0A246FKM3"/>